<sequence length="339" mass="38199">MKVHEFVGKGILKDYGIKVPDSYLIQREKEVKIQFLPAVLKSQVLVGGRMKAGGVLFARTEEEFFKHVNTLLNKKIKGEKPYGVLVEERVAVRKEYYISLVLDREERDVIILFSENGGIDIEKNKENVIKTDFETFGNIIPDKIQTVLLKLGELFKEKDLTLLEINPLAENDKGEIYALDVVMHLDDNAIFRQKWAEEFVMNKYPFHFVRLSGNIGIIGCGAGIVMATMDAIKLAGGEPADFLDLGGGAEKDITIEALNLLKSCGIKKIVLNIFGGITRCDEIASGIVKFKKENPEVQLYARLTGTNEHEAKRILRRNHIGYYEDMYSMILEAVKGGDR</sequence>
<feature type="domain" description="ATP-grasp" evidence="6">
    <location>
        <begin position="9"/>
        <end position="210"/>
    </location>
</feature>
<dbReference type="EMBL" id="CP071446">
    <property type="protein sequence ID" value="QTA38278.1"/>
    <property type="molecule type" value="Genomic_DNA"/>
</dbReference>
<dbReference type="InterPro" id="IPR005811">
    <property type="entry name" value="SUCC_ACL_C"/>
</dbReference>
<dbReference type="Gene3D" id="3.30.470.20">
    <property type="entry name" value="ATP-grasp fold, B domain"/>
    <property type="match status" value="1"/>
</dbReference>
<dbReference type="Proteomes" id="UP000671862">
    <property type="component" value="Chromosome"/>
</dbReference>
<dbReference type="PANTHER" id="PTHR11815">
    <property type="entry name" value="SUCCINYL-COA SYNTHETASE BETA CHAIN"/>
    <property type="match status" value="1"/>
</dbReference>
<dbReference type="SUPFAM" id="SSF56059">
    <property type="entry name" value="Glutathione synthetase ATP-binding domain-like"/>
    <property type="match status" value="1"/>
</dbReference>
<keyword evidence="8" id="KW-1185">Reference proteome</keyword>
<dbReference type="InterPro" id="IPR011761">
    <property type="entry name" value="ATP-grasp"/>
</dbReference>
<protein>
    <submittedName>
        <fullName evidence="7">Succinyl-CoA synthetase</fullName>
    </submittedName>
</protein>
<dbReference type="InterPro" id="IPR016102">
    <property type="entry name" value="Succinyl-CoA_synth-like"/>
</dbReference>
<dbReference type="Gene3D" id="3.40.50.261">
    <property type="entry name" value="Succinyl-CoA synthetase domains"/>
    <property type="match status" value="1"/>
</dbReference>
<dbReference type="Gene3D" id="3.30.1490.20">
    <property type="entry name" value="ATP-grasp fold, A domain"/>
    <property type="match status" value="1"/>
</dbReference>
<keyword evidence="2" id="KW-0479">Metal-binding</keyword>
<evidence type="ECO:0000256" key="2">
    <source>
        <dbReference type="ARBA" id="ARBA00022723"/>
    </source>
</evidence>
<evidence type="ECO:0000256" key="4">
    <source>
        <dbReference type="ARBA" id="ARBA00022842"/>
    </source>
</evidence>
<accession>A0ABX7S6R2</accession>
<dbReference type="Pfam" id="PF00549">
    <property type="entry name" value="Ligase_CoA"/>
    <property type="match status" value="1"/>
</dbReference>
<dbReference type="SUPFAM" id="SSF52210">
    <property type="entry name" value="Succinyl-CoA synthetase domains"/>
    <property type="match status" value="1"/>
</dbReference>
<dbReference type="RefSeq" id="WP_207566997.1">
    <property type="nucleotide sequence ID" value="NZ_CP071446.1"/>
</dbReference>
<dbReference type="InterPro" id="IPR013650">
    <property type="entry name" value="ATP-grasp_succ-CoA_synth-type"/>
</dbReference>
<evidence type="ECO:0000313" key="7">
    <source>
        <dbReference type="EMBL" id="QTA38278.1"/>
    </source>
</evidence>
<dbReference type="PANTHER" id="PTHR11815:SF10">
    <property type="entry name" value="SUCCINATE--COA LIGASE [GDP-FORMING] SUBUNIT BETA, MITOCHONDRIAL"/>
    <property type="match status" value="1"/>
</dbReference>
<dbReference type="InterPro" id="IPR013815">
    <property type="entry name" value="ATP_grasp_subdomain_1"/>
</dbReference>
<evidence type="ECO:0000313" key="8">
    <source>
        <dbReference type="Proteomes" id="UP000671862"/>
    </source>
</evidence>
<dbReference type="PROSITE" id="PS50975">
    <property type="entry name" value="ATP_GRASP"/>
    <property type="match status" value="1"/>
</dbReference>
<dbReference type="Pfam" id="PF08442">
    <property type="entry name" value="ATP-grasp_2"/>
    <property type="match status" value="1"/>
</dbReference>
<keyword evidence="3 5" id="KW-0547">Nucleotide-binding</keyword>
<reference evidence="7 8" key="1">
    <citation type="submission" date="2021-03" db="EMBL/GenBank/DDBJ databases">
        <title>Thermosipho ferrireducens sp.nov., an anaerobic thermophilic iron-reducing bacterium isolated from a deep-sea hydrothermal sulfide deposits.</title>
        <authorList>
            <person name="Zeng X."/>
            <person name="Chen Y."/>
            <person name="Shao Z."/>
        </authorList>
    </citation>
    <scope>NUCLEOTIDE SEQUENCE [LARGE SCALE GENOMIC DNA]</scope>
    <source>
        <strain evidence="7 8">JL129W03</strain>
    </source>
</reference>
<name>A0ABX7S6R2_9BACT</name>
<evidence type="ECO:0000256" key="1">
    <source>
        <dbReference type="ARBA" id="ARBA00022598"/>
    </source>
</evidence>
<evidence type="ECO:0000256" key="3">
    <source>
        <dbReference type="ARBA" id="ARBA00022741"/>
    </source>
</evidence>
<proteinExistence type="predicted"/>
<dbReference type="InterPro" id="IPR005809">
    <property type="entry name" value="Succ_CoA_ligase-like_bsu"/>
</dbReference>
<organism evidence="7 8">
    <name type="scientific">Thermosipho ferrireducens</name>
    <dbReference type="NCBI Taxonomy" id="2571116"/>
    <lineage>
        <taxon>Bacteria</taxon>
        <taxon>Thermotogati</taxon>
        <taxon>Thermotogota</taxon>
        <taxon>Thermotogae</taxon>
        <taxon>Thermotogales</taxon>
        <taxon>Fervidobacteriaceae</taxon>
        <taxon>Thermosipho</taxon>
    </lineage>
</organism>
<keyword evidence="4" id="KW-0460">Magnesium</keyword>
<dbReference type="PIRSF" id="PIRSF001554">
    <property type="entry name" value="SucCS_beta"/>
    <property type="match status" value="1"/>
</dbReference>
<evidence type="ECO:0000256" key="5">
    <source>
        <dbReference type="PROSITE-ProRule" id="PRU00409"/>
    </source>
</evidence>
<gene>
    <name evidence="7" type="ORF">JYK00_01700</name>
</gene>
<keyword evidence="1" id="KW-0436">Ligase</keyword>
<evidence type="ECO:0000259" key="6">
    <source>
        <dbReference type="PROSITE" id="PS50975"/>
    </source>
</evidence>
<keyword evidence="5" id="KW-0067">ATP-binding</keyword>